<dbReference type="Pfam" id="PF00291">
    <property type="entry name" value="PALP"/>
    <property type="match status" value="1"/>
</dbReference>
<dbReference type="OrthoDB" id="34584at2"/>
<evidence type="ECO:0000313" key="5">
    <source>
        <dbReference type="Proteomes" id="UP000245680"/>
    </source>
</evidence>
<dbReference type="RefSeq" id="WP_109811764.1">
    <property type="nucleotide sequence ID" value="NZ_QGKU01000033.1"/>
</dbReference>
<dbReference type="Proteomes" id="UP000245680">
    <property type="component" value="Unassembled WGS sequence"/>
</dbReference>
<dbReference type="InterPro" id="IPR036052">
    <property type="entry name" value="TrpB-like_PALP_sf"/>
</dbReference>
<keyword evidence="4" id="KW-0456">Lyase</keyword>
<evidence type="ECO:0000259" key="3">
    <source>
        <dbReference type="Pfam" id="PF00291"/>
    </source>
</evidence>
<name>A0A2V2LBP9_9RHOB</name>
<evidence type="ECO:0000256" key="2">
    <source>
        <dbReference type="ARBA" id="ARBA00022898"/>
    </source>
</evidence>
<accession>A0A2V2LBP9</accession>
<dbReference type="SUPFAM" id="SSF53686">
    <property type="entry name" value="Tryptophan synthase beta subunit-like PLP-dependent enzymes"/>
    <property type="match status" value="1"/>
</dbReference>
<evidence type="ECO:0000313" key="4">
    <source>
        <dbReference type="EMBL" id="PWR02715.1"/>
    </source>
</evidence>
<dbReference type="Gene3D" id="3.40.50.1100">
    <property type="match status" value="2"/>
</dbReference>
<dbReference type="PANTHER" id="PTHR42937:SF1">
    <property type="entry name" value="DIAMINOPROPIONATE AMMONIA-LYASE"/>
    <property type="match status" value="1"/>
</dbReference>
<comment type="cofactor">
    <cofactor evidence="1">
        <name>pyridoxal 5'-phosphate</name>
        <dbReference type="ChEBI" id="CHEBI:597326"/>
    </cofactor>
</comment>
<protein>
    <submittedName>
        <fullName evidence="4">PLP-dependent lyase/thiolase</fullName>
    </submittedName>
</protein>
<dbReference type="EMBL" id="QGKU01000033">
    <property type="protein sequence ID" value="PWR02715.1"/>
    <property type="molecule type" value="Genomic_DNA"/>
</dbReference>
<dbReference type="AlphaFoldDB" id="A0A2V2LBP9"/>
<dbReference type="GO" id="GO:0016829">
    <property type="term" value="F:lyase activity"/>
    <property type="evidence" value="ECO:0007669"/>
    <property type="project" value="UniProtKB-KW"/>
</dbReference>
<dbReference type="PANTHER" id="PTHR42937">
    <property type="match status" value="1"/>
</dbReference>
<comment type="caution">
    <text evidence="4">The sequence shown here is derived from an EMBL/GenBank/DDBJ whole genome shotgun (WGS) entry which is preliminary data.</text>
</comment>
<reference evidence="4 5" key="1">
    <citation type="submission" date="2018-05" db="EMBL/GenBank/DDBJ databases">
        <title>Rhodobacteraceae gen. nov., sp. nov. isolated from sea water.</title>
        <authorList>
            <person name="Ren Y."/>
        </authorList>
    </citation>
    <scope>NUCLEOTIDE SEQUENCE [LARGE SCALE GENOMIC DNA]</scope>
    <source>
        <strain evidence="4 5">TG-679</strain>
    </source>
</reference>
<keyword evidence="2" id="KW-0663">Pyridoxal phosphate</keyword>
<dbReference type="InterPro" id="IPR001926">
    <property type="entry name" value="TrpB-like_PALP"/>
</dbReference>
<feature type="domain" description="Tryptophan synthase beta chain-like PALP" evidence="3">
    <location>
        <begin position="41"/>
        <end position="352"/>
    </location>
</feature>
<evidence type="ECO:0000256" key="1">
    <source>
        <dbReference type="ARBA" id="ARBA00001933"/>
    </source>
</evidence>
<sequence>MTQIIENPYRKTGFGSSSGQAAVLPETDAAAVARLLAECPAHAPTPLRDVPGLARRLGVARVSVKDESDRMGLGSFKALGAAFAIAHAAAARRNARPHIAWSEILRDQTYVTASAGNHGMSVAAGARVFGAQAVIFLSAPVPEAFAQRLRRMGAKVVRSGETYEDSMDAAEGHAVRAKAVLLSDSSWPGYTDLPGRVMQGYLQIAAEVVAQLDPPPTHILLQAGVGGLAAAMAVHLRAAWGDTPLVGVVEPVAAPGLMASVLAGHATMTSGPVSNMGRLDCKMPSMVALAGLARDADLFMTVTDVQAATAVDWLAREGLSTTPSGAAGLAGCVVHGADLGLDADARVLLVLSEGPEHG</sequence>
<gene>
    <name evidence="4" type="ORF">DKT77_11105</name>
</gene>
<keyword evidence="5" id="KW-1185">Reference proteome</keyword>
<organism evidence="4 5">
    <name type="scientific">Meridianimarinicoccus roseus</name>
    <dbReference type="NCBI Taxonomy" id="2072018"/>
    <lineage>
        <taxon>Bacteria</taxon>
        <taxon>Pseudomonadati</taxon>
        <taxon>Pseudomonadota</taxon>
        <taxon>Alphaproteobacteria</taxon>
        <taxon>Rhodobacterales</taxon>
        <taxon>Paracoccaceae</taxon>
        <taxon>Meridianimarinicoccus</taxon>
    </lineage>
</organism>
<proteinExistence type="predicted"/>